<dbReference type="RefSeq" id="WP_200354550.1">
    <property type="nucleotide sequence ID" value="NZ_JAENIL010000008.1"/>
</dbReference>
<dbReference type="AlphaFoldDB" id="A0A934VPZ1"/>
<proteinExistence type="predicted"/>
<dbReference type="InterPro" id="IPR021314">
    <property type="entry name" value="DUF2911"/>
</dbReference>
<evidence type="ECO:0000256" key="1">
    <source>
        <dbReference type="SAM" id="SignalP"/>
    </source>
</evidence>
<accession>A0A934VPZ1</accession>
<keyword evidence="3" id="KW-1185">Reference proteome</keyword>
<evidence type="ECO:0000313" key="3">
    <source>
        <dbReference type="Proteomes" id="UP000617628"/>
    </source>
</evidence>
<dbReference type="Pfam" id="PF11138">
    <property type="entry name" value="DUF2911"/>
    <property type="match status" value="1"/>
</dbReference>
<name>A0A934VPZ1_9BACT</name>
<keyword evidence="1" id="KW-0732">Signal</keyword>
<feature type="chain" id="PRO_5037251125" evidence="1">
    <location>
        <begin position="30"/>
        <end position="284"/>
    </location>
</feature>
<dbReference type="Proteomes" id="UP000617628">
    <property type="component" value="Unassembled WGS sequence"/>
</dbReference>
<comment type="caution">
    <text evidence="2">The sequence shown here is derived from an EMBL/GenBank/DDBJ whole genome shotgun (WGS) entry which is preliminary data.</text>
</comment>
<evidence type="ECO:0000313" key="2">
    <source>
        <dbReference type="EMBL" id="MBK1876335.1"/>
    </source>
</evidence>
<gene>
    <name evidence="2" type="ORF">JIN87_05610</name>
</gene>
<feature type="signal peptide" evidence="1">
    <location>
        <begin position="1"/>
        <end position="29"/>
    </location>
</feature>
<organism evidence="2 3">
    <name type="scientific">Pelagicoccus mobilis</name>
    <dbReference type="NCBI Taxonomy" id="415221"/>
    <lineage>
        <taxon>Bacteria</taxon>
        <taxon>Pseudomonadati</taxon>
        <taxon>Verrucomicrobiota</taxon>
        <taxon>Opitutia</taxon>
        <taxon>Puniceicoccales</taxon>
        <taxon>Pelagicoccaceae</taxon>
        <taxon>Pelagicoccus</taxon>
    </lineage>
</organism>
<reference evidence="2" key="1">
    <citation type="submission" date="2021-01" db="EMBL/GenBank/DDBJ databases">
        <title>Modified the classification status of verrucomicrobia.</title>
        <authorList>
            <person name="Feng X."/>
        </authorList>
    </citation>
    <scope>NUCLEOTIDE SEQUENCE</scope>
    <source>
        <strain evidence="2">KCTC 13126</strain>
    </source>
</reference>
<protein>
    <submittedName>
        <fullName evidence="2">DUF2911 domain-containing protein</fullName>
    </submittedName>
</protein>
<sequence>MILRSIKNLYRSSLSLLAATLLGVLTADAQMTTVPQVSPAASVSQTVGITKFTVDYSRPSVNGRPIWGKLVPYGLSNLGWAGATSAPWRAGANQNTVLTIAHDAQIEGKNIPAGSYGLHLIVEENDDVTVILSKDYQAWGSYFYNPENDALRAKVKATAAEHTEQLTYSFSKVGKNSAILSLNWEKKQIPINVSVDTDAIMVESLKAEMSNAVGFRYQNVMDAANYLLANELELELALEWADVAINRPWVGRKLPETYELKAKILDKLGRDQEAAEVRAKIKEL</sequence>
<dbReference type="EMBL" id="JAENIL010000008">
    <property type="protein sequence ID" value="MBK1876335.1"/>
    <property type="molecule type" value="Genomic_DNA"/>
</dbReference>